<protein>
    <submittedName>
        <fullName evidence="1">Uncharacterized protein</fullName>
    </submittedName>
</protein>
<evidence type="ECO:0000313" key="2">
    <source>
        <dbReference type="Proteomes" id="UP000499080"/>
    </source>
</evidence>
<dbReference type="AlphaFoldDB" id="A0A4Y2HZH0"/>
<proteinExistence type="predicted"/>
<comment type="caution">
    <text evidence="1">The sequence shown here is derived from an EMBL/GenBank/DDBJ whole genome shotgun (WGS) entry which is preliminary data.</text>
</comment>
<name>A0A4Y2HZH0_ARAVE</name>
<sequence>MKPNSSRPCKLHSILRVVKHYCADDDVTSILGGFPKLEMEIKLQQDSVAANPWILVAYGVGHQKRAPERMVPTRQCACHKTSSVNQYLVEDFGEQIIGYGGFQEWPPR</sequence>
<reference evidence="1 2" key="1">
    <citation type="journal article" date="2019" name="Sci. Rep.">
        <title>Orb-weaving spider Araneus ventricosus genome elucidates the spidroin gene catalogue.</title>
        <authorList>
            <person name="Kono N."/>
            <person name="Nakamura H."/>
            <person name="Ohtoshi R."/>
            <person name="Moran D.A.P."/>
            <person name="Shinohara A."/>
            <person name="Yoshida Y."/>
            <person name="Fujiwara M."/>
            <person name="Mori M."/>
            <person name="Tomita M."/>
            <person name="Arakawa K."/>
        </authorList>
    </citation>
    <scope>NUCLEOTIDE SEQUENCE [LARGE SCALE GENOMIC DNA]</scope>
</reference>
<organism evidence="1 2">
    <name type="scientific">Araneus ventricosus</name>
    <name type="common">Orbweaver spider</name>
    <name type="synonym">Epeira ventricosa</name>
    <dbReference type="NCBI Taxonomy" id="182803"/>
    <lineage>
        <taxon>Eukaryota</taxon>
        <taxon>Metazoa</taxon>
        <taxon>Ecdysozoa</taxon>
        <taxon>Arthropoda</taxon>
        <taxon>Chelicerata</taxon>
        <taxon>Arachnida</taxon>
        <taxon>Araneae</taxon>
        <taxon>Araneomorphae</taxon>
        <taxon>Entelegynae</taxon>
        <taxon>Araneoidea</taxon>
        <taxon>Araneidae</taxon>
        <taxon>Araneus</taxon>
    </lineage>
</organism>
<dbReference type="Proteomes" id="UP000499080">
    <property type="component" value="Unassembled WGS sequence"/>
</dbReference>
<accession>A0A4Y2HZH0</accession>
<dbReference type="EMBL" id="BGPR01002247">
    <property type="protein sequence ID" value="GBM70339.1"/>
    <property type="molecule type" value="Genomic_DNA"/>
</dbReference>
<keyword evidence="2" id="KW-1185">Reference proteome</keyword>
<gene>
    <name evidence="1" type="ORF">AVEN_151479_1</name>
</gene>
<evidence type="ECO:0000313" key="1">
    <source>
        <dbReference type="EMBL" id="GBM70339.1"/>
    </source>
</evidence>